<dbReference type="SUPFAM" id="SSF51338">
    <property type="entry name" value="Composite domain of metallo-dependent hydrolases"/>
    <property type="match status" value="1"/>
</dbReference>
<organism evidence="2">
    <name type="scientific">Caldilineaceae bacterium SB0675_bin_29</name>
    <dbReference type="NCBI Taxonomy" id="2605266"/>
    <lineage>
        <taxon>Bacteria</taxon>
        <taxon>Bacillati</taxon>
        <taxon>Chloroflexota</taxon>
        <taxon>Caldilineae</taxon>
        <taxon>Caldilineales</taxon>
        <taxon>Caldilineaceae</taxon>
    </lineage>
</organism>
<gene>
    <name evidence="2" type="ORF">F4148_18245</name>
</gene>
<dbReference type="EMBL" id="VYDA01000644">
    <property type="protein sequence ID" value="MYH63600.1"/>
    <property type="molecule type" value="Genomic_DNA"/>
</dbReference>
<evidence type="ECO:0000313" key="2">
    <source>
        <dbReference type="EMBL" id="MYH63600.1"/>
    </source>
</evidence>
<dbReference type="Gene3D" id="3.20.20.140">
    <property type="entry name" value="Metal-dependent hydrolases"/>
    <property type="match status" value="1"/>
</dbReference>
<protein>
    <submittedName>
        <fullName evidence="2">Amidohydrolase family protein</fullName>
    </submittedName>
</protein>
<evidence type="ECO:0000259" key="1">
    <source>
        <dbReference type="Pfam" id="PF01979"/>
    </source>
</evidence>
<dbReference type="Pfam" id="PF01979">
    <property type="entry name" value="Amidohydro_1"/>
    <property type="match status" value="1"/>
</dbReference>
<reference evidence="2" key="1">
    <citation type="submission" date="2019-09" db="EMBL/GenBank/DDBJ databases">
        <title>Characterisation of the sponge microbiome using genome-centric metagenomics.</title>
        <authorList>
            <person name="Engelberts J.P."/>
            <person name="Robbins S.J."/>
            <person name="De Goeij J.M."/>
            <person name="Aranda M."/>
            <person name="Bell S.C."/>
            <person name="Webster N.S."/>
        </authorList>
    </citation>
    <scope>NUCLEOTIDE SEQUENCE</scope>
    <source>
        <strain evidence="2">SB0675_bin_29</strain>
    </source>
</reference>
<name>A0A6B1G5B4_9CHLR</name>
<proteinExistence type="predicted"/>
<dbReference type="AlphaFoldDB" id="A0A6B1G5B4"/>
<dbReference type="InterPro" id="IPR006680">
    <property type="entry name" value="Amidohydro-rel"/>
</dbReference>
<feature type="domain" description="Amidohydrolase-related" evidence="1">
    <location>
        <begin position="1"/>
        <end position="45"/>
    </location>
</feature>
<comment type="caution">
    <text evidence="2">The sequence shown here is derived from an EMBL/GenBank/DDBJ whole genome shotgun (WGS) entry which is preliminary data.</text>
</comment>
<keyword evidence="2" id="KW-0378">Hydrolase</keyword>
<dbReference type="InterPro" id="IPR011059">
    <property type="entry name" value="Metal-dep_hydrolase_composite"/>
</dbReference>
<accession>A0A6B1G5B4</accession>
<dbReference type="Gene3D" id="2.30.40.10">
    <property type="entry name" value="Urease, subunit C, domain 1"/>
    <property type="match status" value="1"/>
</dbReference>
<sequence>MASLTPARVIGVDDRKGSLEAGKDADIAIFEDDFSAWRTMIRGQWAYAAT</sequence>
<dbReference type="GO" id="GO:0016810">
    <property type="term" value="F:hydrolase activity, acting on carbon-nitrogen (but not peptide) bonds"/>
    <property type="evidence" value="ECO:0007669"/>
    <property type="project" value="InterPro"/>
</dbReference>